<feature type="region of interest" description="Disordered" evidence="1">
    <location>
        <begin position="245"/>
        <end position="264"/>
    </location>
</feature>
<evidence type="ECO:0000256" key="1">
    <source>
        <dbReference type="SAM" id="MobiDB-lite"/>
    </source>
</evidence>
<accession>A0ABD3HF64</accession>
<name>A0ABD3HF64_9MARC</name>
<dbReference type="AlphaFoldDB" id="A0ABD3HF64"/>
<protein>
    <submittedName>
        <fullName evidence="2">Uncharacterized protein</fullName>
    </submittedName>
</protein>
<reference evidence="2 3" key="1">
    <citation type="submission" date="2024-09" db="EMBL/GenBank/DDBJ databases">
        <title>Chromosome-scale assembly of Riccia sorocarpa.</title>
        <authorList>
            <person name="Paukszto L."/>
        </authorList>
    </citation>
    <scope>NUCLEOTIDE SEQUENCE [LARGE SCALE GENOMIC DNA]</scope>
    <source>
        <strain evidence="2">LP-2024</strain>
        <tissue evidence="2">Aerial parts of the thallus</tissue>
    </source>
</reference>
<comment type="caution">
    <text evidence="2">The sequence shown here is derived from an EMBL/GenBank/DDBJ whole genome shotgun (WGS) entry which is preliminary data.</text>
</comment>
<feature type="compositionally biased region" description="Polar residues" evidence="1">
    <location>
        <begin position="191"/>
        <end position="200"/>
    </location>
</feature>
<gene>
    <name evidence="2" type="ORF">R1sor_015114</name>
</gene>
<evidence type="ECO:0000313" key="2">
    <source>
        <dbReference type="EMBL" id="KAL3688805.1"/>
    </source>
</evidence>
<proteinExistence type="predicted"/>
<dbReference type="EMBL" id="JBJQOH010000004">
    <property type="protein sequence ID" value="KAL3688805.1"/>
    <property type="molecule type" value="Genomic_DNA"/>
</dbReference>
<feature type="compositionally biased region" description="Low complexity" evidence="1">
    <location>
        <begin position="202"/>
        <end position="211"/>
    </location>
</feature>
<sequence>MAAEQWPLLSDLQMEIDLHNEPGLASWVGDYFKRGRNPPEIVLRIKGAEVVGKETKAKEVGVVCFTWPNDDGLEIWFEVLKNKQIKRTILPMATWEHDDLLPKDKGGVQDISDDIGTNDKYSEAISSLIFKLLQEKKSQRSMWEFLELCPKYSVDLTQLGKVAQTLVFKKHSDKNFDFVDYMERKGLKITLPSTETNPSQPGAAGTSTSGEGSKKLKGKAPVKKLNVVTPKKPTTRTVEVPKLKMGPTRESSNPKKGTPGVTPELQASNPEIGMDWYSSHSSTHSCCQESLSQPNDQFLSSTTSTPHMLSSHYLCILDDQEHIRP</sequence>
<keyword evidence="3" id="KW-1185">Reference proteome</keyword>
<evidence type="ECO:0000313" key="3">
    <source>
        <dbReference type="Proteomes" id="UP001633002"/>
    </source>
</evidence>
<feature type="region of interest" description="Disordered" evidence="1">
    <location>
        <begin position="191"/>
        <end position="221"/>
    </location>
</feature>
<organism evidence="2 3">
    <name type="scientific">Riccia sorocarpa</name>
    <dbReference type="NCBI Taxonomy" id="122646"/>
    <lineage>
        <taxon>Eukaryota</taxon>
        <taxon>Viridiplantae</taxon>
        <taxon>Streptophyta</taxon>
        <taxon>Embryophyta</taxon>
        <taxon>Marchantiophyta</taxon>
        <taxon>Marchantiopsida</taxon>
        <taxon>Marchantiidae</taxon>
        <taxon>Marchantiales</taxon>
        <taxon>Ricciaceae</taxon>
        <taxon>Riccia</taxon>
    </lineage>
</organism>
<dbReference type="Proteomes" id="UP001633002">
    <property type="component" value="Unassembled WGS sequence"/>
</dbReference>